<dbReference type="AlphaFoldDB" id="A0A7L4YPG9"/>
<evidence type="ECO:0000313" key="10">
    <source>
        <dbReference type="EMBL" id="QHC00793.1"/>
    </source>
</evidence>
<evidence type="ECO:0000259" key="8">
    <source>
        <dbReference type="Pfam" id="PF02770"/>
    </source>
</evidence>
<dbReference type="Pfam" id="PF02771">
    <property type="entry name" value="Acyl-CoA_dh_N"/>
    <property type="match status" value="1"/>
</dbReference>
<keyword evidence="5 6" id="KW-0560">Oxidoreductase</keyword>
<dbReference type="InterPro" id="IPR046373">
    <property type="entry name" value="Acyl-CoA_Oxase/DH_mid-dom_sf"/>
</dbReference>
<keyword evidence="11" id="KW-1185">Reference proteome</keyword>
<dbReference type="InterPro" id="IPR009075">
    <property type="entry name" value="AcylCo_DH/oxidase_C"/>
</dbReference>
<proteinExistence type="inferred from homology"/>
<accession>A0A7L4YPG9</accession>
<dbReference type="GO" id="GO:0016627">
    <property type="term" value="F:oxidoreductase activity, acting on the CH-CH group of donors"/>
    <property type="evidence" value="ECO:0007669"/>
    <property type="project" value="InterPro"/>
</dbReference>
<keyword evidence="3 6" id="KW-0285">Flavoprotein</keyword>
<evidence type="ECO:0000259" key="9">
    <source>
        <dbReference type="Pfam" id="PF02771"/>
    </source>
</evidence>
<feature type="domain" description="Acyl-CoA oxidase/dehydrogenase middle" evidence="8">
    <location>
        <begin position="102"/>
        <end position="186"/>
    </location>
</feature>
<evidence type="ECO:0000259" key="7">
    <source>
        <dbReference type="Pfam" id="PF00441"/>
    </source>
</evidence>
<dbReference type="Gene3D" id="2.40.110.10">
    <property type="entry name" value="Butyryl-CoA Dehydrogenase, subunit A, domain 2"/>
    <property type="match status" value="1"/>
</dbReference>
<keyword evidence="4 6" id="KW-0274">FAD</keyword>
<dbReference type="PANTHER" id="PTHR43292:SF4">
    <property type="entry name" value="ACYL-COA DEHYDROGENASE FADE34"/>
    <property type="match status" value="1"/>
</dbReference>
<sequence length="383" mass="41978">MSIRDEVREWLAGNWNPGMDRSEFRQQALGSGWLVPTWSERWFGKDLNAADAEVVGEEFERVGAPARADRNHLHARVIYELGSDELREQYLRDLLTDRVEGCLLYSEPGAGSDLASARTSAVREGDQWRVNGQKVWTSHAREADYGLLVARTNADKPKHTGITFFVLPMKQPGVEVRPITQITGDQHFNEVFLTDALVDDANRLGDVDAGWQTLMIALGYERLVMGARGVGSRASDPTYVGTGDDLIALAREHGVLDDSATAQSLADIYAARTAARLNAARYADEGRGLDPAAMSLGKLSMSAILHGTARVRRDIIGAATLLDERSDPPGEAEIANFFTLDAYFTSIGGGTDQIQRNILAERVLGLPKEADPSKSIPFREVPQ</sequence>
<dbReference type="GO" id="GO:0050660">
    <property type="term" value="F:flavin adenine dinucleotide binding"/>
    <property type="evidence" value="ECO:0007669"/>
    <property type="project" value="InterPro"/>
</dbReference>
<dbReference type="InterPro" id="IPR037069">
    <property type="entry name" value="AcylCoA_DH/ox_N_sf"/>
</dbReference>
<evidence type="ECO:0000256" key="6">
    <source>
        <dbReference type="RuleBase" id="RU362125"/>
    </source>
</evidence>
<dbReference type="InterPro" id="IPR036250">
    <property type="entry name" value="AcylCo_DH-like_C"/>
</dbReference>
<protein>
    <submittedName>
        <fullName evidence="10">Acyl-CoA dehydrogenase</fullName>
    </submittedName>
</protein>
<dbReference type="Gene3D" id="1.20.140.10">
    <property type="entry name" value="Butyryl-CoA Dehydrogenase, subunit A, domain 3"/>
    <property type="match status" value="1"/>
</dbReference>
<dbReference type="SUPFAM" id="SSF47203">
    <property type="entry name" value="Acyl-CoA dehydrogenase C-terminal domain-like"/>
    <property type="match status" value="1"/>
</dbReference>
<evidence type="ECO:0000256" key="5">
    <source>
        <dbReference type="ARBA" id="ARBA00023002"/>
    </source>
</evidence>
<evidence type="ECO:0000256" key="4">
    <source>
        <dbReference type="ARBA" id="ARBA00022827"/>
    </source>
</evidence>
<evidence type="ECO:0000256" key="3">
    <source>
        <dbReference type="ARBA" id="ARBA00022630"/>
    </source>
</evidence>
<feature type="domain" description="Acyl-CoA dehydrogenase/oxidase C-terminal" evidence="7">
    <location>
        <begin position="209"/>
        <end position="364"/>
    </location>
</feature>
<dbReference type="InParanoid" id="A0A7L4YPG9"/>
<reference evidence="10 11" key="1">
    <citation type="journal article" date="2018" name="Int. J. Syst. Evol. Microbiol.">
        <title>Epidermidibacterium keratini gen. nov., sp. nov., a member of the family Sporichthyaceae, isolated from keratin epidermis.</title>
        <authorList>
            <person name="Lee D.G."/>
            <person name="Trujillo M.E."/>
            <person name="Kang S."/>
            <person name="Nam J.J."/>
            <person name="Kim Y.J."/>
        </authorList>
    </citation>
    <scope>NUCLEOTIDE SEQUENCE [LARGE SCALE GENOMIC DNA]</scope>
    <source>
        <strain evidence="10 11">EPI-7</strain>
    </source>
</reference>
<dbReference type="SUPFAM" id="SSF56645">
    <property type="entry name" value="Acyl-CoA dehydrogenase NM domain-like"/>
    <property type="match status" value="1"/>
</dbReference>
<dbReference type="KEGG" id="eke:EK0264_11195"/>
<dbReference type="Gene3D" id="1.10.540.10">
    <property type="entry name" value="Acyl-CoA dehydrogenase/oxidase, N-terminal domain"/>
    <property type="match status" value="1"/>
</dbReference>
<comment type="cofactor">
    <cofactor evidence="1 6">
        <name>FAD</name>
        <dbReference type="ChEBI" id="CHEBI:57692"/>
    </cofactor>
</comment>
<comment type="similarity">
    <text evidence="2 6">Belongs to the acyl-CoA dehydrogenase family.</text>
</comment>
<dbReference type="InterPro" id="IPR009100">
    <property type="entry name" value="AcylCoA_DH/oxidase_NM_dom_sf"/>
</dbReference>
<evidence type="ECO:0000313" key="11">
    <source>
        <dbReference type="Proteomes" id="UP000463857"/>
    </source>
</evidence>
<dbReference type="GO" id="GO:0005886">
    <property type="term" value="C:plasma membrane"/>
    <property type="evidence" value="ECO:0007669"/>
    <property type="project" value="TreeGrafter"/>
</dbReference>
<organism evidence="10 11">
    <name type="scientific">Epidermidibacterium keratini</name>
    <dbReference type="NCBI Taxonomy" id="1891644"/>
    <lineage>
        <taxon>Bacteria</taxon>
        <taxon>Bacillati</taxon>
        <taxon>Actinomycetota</taxon>
        <taxon>Actinomycetes</taxon>
        <taxon>Sporichthyales</taxon>
        <taxon>Sporichthyaceae</taxon>
        <taxon>Epidermidibacterium</taxon>
    </lineage>
</organism>
<dbReference type="Pfam" id="PF00441">
    <property type="entry name" value="Acyl-CoA_dh_1"/>
    <property type="match status" value="1"/>
</dbReference>
<gene>
    <name evidence="10" type="ORF">EK0264_11195</name>
</gene>
<feature type="domain" description="Acyl-CoA dehydrogenase/oxidase N-terminal" evidence="9">
    <location>
        <begin position="3"/>
        <end position="96"/>
    </location>
</feature>
<dbReference type="Proteomes" id="UP000463857">
    <property type="component" value="Chromosome"/>
</dbReference>
<dbReference type="OrthoDB" id="5167280at2"/>
<dbReference type="InterPro" id="IPR013786">
    <property type="entry name" value="AcylCoA_DH/ox_N"/>
</dbReference>
<dbReference type="InterPro" id="IPR006091">
    <property type="entry name" value="Acyl-CoA_Oxase/DH_mid-dom"/>
</dbReference>
<name>A0A7L4YPG9_9ACTN</name>
<evidence type="ECO:0000256" key="1">
    <source>
        <dbReference type="ARBA" id="ARBA00001974"/>
    </source>
</evidence>
<evidence type="ECO:0000256" key="2">
    <source>
        <dbReference type="ARBA" id="ARBA00009347"/>
    </source>
</evidence>
<dbReference type="EMBL" id="CP047156">
    <property type="protein sequence ID" value="QHC00793.1"/>
    <property type="molecule type" value="Genomic_DNA"/>
</dbReference>
<dbReference type="InterPro" id="IPR052161">
    <property type="entry name" value="Mycobact_Acyl-CoA_DH"/>
</dbReference>
<dbReference type="Pfam" id="PF02770">
    <property type="entry name" value="Acyl-CoA_dh_M"/>
    <property type="match status" value="1"/>
</dbReference>
<dbReference type="RefSeq" id="WP_159545628.1">
    <property type="nucleotide sequence ID" value="NZ_CP047156.1"/>
</dbReference>
<dbReference type="FunFam" id="2.40.110.10:FF:000011">
    <property type="entry name" value="Acyl-CoA dehydrogenase FadE34"/>
    <property type="match status" value="1"/>
</dbReference>
<dbReference type="PANTHER" id="PTHR43292">
    <property type="entry name" value="ACYL-COA DEHYDROGENASE"/>
    <property type="match status" value="1"/>
</dbReference>